<dbReference type="SUPFAM" id="SSF53850">
    <property type="entry name" value="Periplasmic binding protein-like II"/>
    <property type="match status" value="1"/>
</dbReference>
<dbReference type="AlphaFoldDB" id="F2N8G8"/>
<dbReference type="Gene3D" id="3.40.190.10">
    <property type="entry name" value="Periplasmic binding protein-like II"/>
    <property type="match status" value="1"/>
</dbReference>
<dbReference type="InterPro" id="IPR030678">
    <property type="entry name" value="Peptide/Ni-bd"/>
</dbReference>
<keyword evidence="3" id="KW-0813">Transport</keyword>
<evidence type="ECO:0000256" key="2">
    <source>
        <dbReference type="ARBA" id="ARBA00005695"/>
    </source>
</evidence>
<dbReference type="STRING" id="700015.Corgl_1250"/>
<protein>
    <submittedName>
        <fullName evidence="7">Extracellular solute-binding protein family 5</fullName>
    </submittedName>
</protein>
<dbReference type="GO" id="GO:0043190">
    <property type="term" value="C:ATP-binding cassette (ABC) transporter complex"/>
    <property type="evidence" value="ECO:0007669"/>
    <property type="project" value="InterPro"/>
</dbReference>
<dbReference type="eggNOG" id="COG4166">
    <property type="taxonomic scope" value="Bacteria"/>
</dbReference>
<dbReference type="InterPro" id="IPR000914">
    <property type="entry name" value="SBP_5_dom"/>
</dbReference>
<dbReference type="InterPro" id="IPR039424">
    <property type="entry name" value="SBP_5"/>
</dbReference>
<evidence type="ECO:0000256" key="4">
    <source>
        <dbReference type="ARBA" id="ARBA00022729"/>
    </source>
</evidence>
<dbReference type="PIRSF" id="PIRSF002741">
    <property type="entry name" value="MppA"/>
    <property type="match status" value="1"/>
</dbReference>
<evidence type="ECO:0000256" key="5">
    <source>
        <dbReference type="SAM" id="SignalP"/>
    </source>
</evidence>
<dbReference type="GO" id="GO:0015833">
    <property type="term" value="P:peptide transport"/>
    <property type="evidence" value="ECO:0007669"/>
    <property type="project" value="TreeGrafter"/>
</dbReference>
<dbReference type="Gene3D" id="3.90.76.10">
    <property type="entry name" value="Dipeptide-binding Protein, Domain 1"/>
    <property type="match status" value="1"/>
</dbReference>
<dbReference type="CDD" id="cd00995">
    <property type="entry name" value="PBP2_NikA_DppA_OppA_like"/>
    <property type="match status" value="1"/>
</dbReference>
<dbReference type="EMBL" id="CP002628">
    <property type="protein sequence ID" value="AEB07351.1"/>
    <property type="molecule type" value="Genomic_DNA"/>
</dbReference>
<dbReference type="PROSITE" id="PS51257">
    <property type="entry name" value="PROKAR_LIPOPROTEIN"/>
    <property type="match status" value="1"/>
</dbReference>
<evidence type="ECO:0000256" key="3">
    <source>
        <dbReference type="ARBA" id="ARBA00022448"/>
    </source>
</evidence>
<dbReference type="GO" id="GO:0042597">
    <property type="term" value="C:periplasmic space"/>
    <property type="evidence" value="ECO:0007669"/>
    <property type="project" value="UniProtKB-ARBA"/>
</dbReference>
<accession>F2N8G8</accession>
<reference evidence="8" key="1">
    <citation type="journal article" date="2013" name="Stand. Genomic Sci.">
        <title>Complete genome sequence of Coriobacterium glomerans type strain (PW2(T)) from the midgut of Pyrrhocoris apterus L. (red soldier bug).</title>
        <authorList>
            <person name="Stackebrandt E."/>
            <person name="Zeytun A."/>
            <person name="Lapidus A."/>
            <person name="Nolan M."/>
            <person name="Lucas S."/>
            <person name="Hammon N."/>
            <person name="Deshpande S."/>
            <person name="Cheng J.F."/>
            <person name="Tapia R."/>
            <person name="Goodwin L.A."/>
            <person name="Pitluck S."/>
            <person name="Liolios K."/>
            <person name="Pagani I."/>
            <person name="Ivanova N."/>
            <person name="Mavromatis K."/>
            <person name="Mikhailova N."/>
            <person name="Huntemann M."/>
            <person name="Pati A."/>
            <person name="Chen A."/>
            <person name="Palaniappan K."/>
            <person name="Chang Y.J."/>
            <person name="Land M."/>
            <person name="Hauser L."/>
            <person name="Rohde M."/>
            <person name="Pukall R."/>
            <person name="Goker M."/>
            <person name="Detter J.C."/>
            <person name="Woyke T."/>
            <person name="Bristow J."/>
            <person name="Eisen J.A."/>
            <person name="Markowitz V."/>
            <person name="Hugenholtz P."/>
            <person name="Kyrpides N.C."/>
            <person name="Klenk H.P."/>
        </authorList>
    </citation>
    <scope>NUCLEOTIDE SEQUENCE</scope>
    <source>
        <strain evidence="8">ATCC 49209 / DSM 20642 / JCM 10262 / PW2</strain>
    </source>
</reference>
<keyword evidence="4 5" id="KW-0732">Signal</keyword>
<evidence type="ECO:0000313" key="8">
    <source>
        <dbReference type="Proteomes" id="UP000006851"/>
    </source>
</evidence>
<gene>
    <name evidence="7" type="ordered locus">Corgl_1250</name>
</gene>
<dbReference type="GO" id="GO:0030313">
    <property type="term" value="C:cell envelope"/>
    <property type="evidence" value="ECO:0007669"/>
    <property type="project" value="UniProtKB-SubCell"/>
</dbReference>
<dbReference type="RefSeq" id="WP_013709094.1">
    <property type="nucleotide sequence ID" value="NC_015389.1"/>
</dbReference>
<comment type="subcellular location">
    <subcellularLocation>
        <location evidence="1">Cell envelope</location>
    </subcellularLocation>
</comment>
<name>F2N8G8_CORGP</name>
<feature type="domain" description="Solute-binding protein family 5" evidence="6">
    <location>
        <begin position="94"/>
        <end position="481"/>
    </location>
</feature>
<dbReference type="PANTHER" id="PTHR30290:SF10">
    <property type="entry name" value="PERIPLASMIC OLIGOPEPTIDE-BINDING PROTEIN-RELATED"/>
    <property type="match status" value="1"/>
</dbReference>
<dbReference type="Pfam" id="PF00496">
    <property type="entry name" value="SBP_bac_5"/>
    <property type="match status" value="1"/>
</dbReference>
<organism evidence="7 8">
    <name type="scientific">Coriobacterium glomerans (strain ATCC 49209 / DSM 20642 / JCM 10262 / PW2)</name>
    <dbReference type="NCBI Taxonomy" id="700015"/>
    <lineage>
        <taxon>Bacteria</taxon>
        <taxon>Bacillati</taxon>
        <taxon>Actinomycetota</taxon>
        <taxon>Coriobacteriia</taxon>
        <taxon>Coriobacteriales</taxon>
        <taxon>Coriobacteriaceae</taxon>
        <taxon>Coriobacterium</taxon>
    </lineage>
</organism>
<dbReference type="KEGG" id="cgo:Corgl_1250"/>
<keyword evidence="8" id="KW-1185">Reference proteome</keyword>
<feature type="signal peptide" evidence="5">
    <location>
        <begin position="1"/>
        <end position="30"/>
    </location>
</feature>
<dbReference type="GO" id="GO:1904680">
    <property type="term" value="F:peptide transmembrane transporter activity"/>
    <property type="evidence" value="ECO:0007669"/>
    <property type="project" value="TreeGrafter"/>
</dbReference>
<dbReference type="HOGENOM" id="CLU_017028_0_3_11"/>
<evidence type="ECO:0000313" key="7">
    <source>
        <dbReference type="EMBL" id="AEB07351.1"/>
    </source>
</evidence>
<dbReference type="InterPro" id="IPR006311">
    <property type="entry name" value="TAT_signal"/>
</dbReference>
<dbReference type="Gene3D" id="3.10.105.10">
    <property type="entry name" value="Dipeptide-binding Protein, Domain 3"/>
    <property type="match status" value="1"/>
</dbReference>
<dbReference type="Proteomes" id="UP000006851">
    <property type="component" value="Chromosome"/>
</dbReference>
<dbReference type="PROSITE" id="PS51318">
    <property type="entry name" value="TAT"/>
    <property type="match status" value="1"/>
</dbReference>
<evidence type="ECO:0000256" key="1">
    <source>
        <dbReference type="ARBA" id="ARBA00004196"/>
    </source>
</evidence>
<dbReference type="OrthoDB" id="9046151at2"/>
<proteinExistence type="inferred from homology"/>
<sequence>MADFKVRQPIVGRRQFIGGTLAASALAALAACSPAGKGSGSTDGGGSSASNKISYFLSDPKAIDPYNLQEDQGTQVGHCLFDPLVTYDWDKKKVVALAAKDLPEISEDGLTYTFKLKEATFHNGDKVDSASFKRGWQRLVDPNMKTPGEIGYHLAPVAGYSEYLAGNAKEITGLTCPDDSTFVVTLSKKMADFIYVCTHPGLVPVPQAAIDEADDFLLAPIGNGPFKMKDKWVTGQYIEIERNDDYYGDKATIDGVYFSIQKSPETAFTEFESGNIDFTNIPTAKLKDIKDQYGASKDGFTVTPGNQVLDGTECSVYFLAANLKGTNEYLKDVNVRRAISMAINRKNIVETVLSGYGAVADGVIPSLIDDEKEGKWKYTEYDPKAAAKLLDDKYPAGDDGKRGITVTLNYNSGGGHEDIMTTIQSDLENIGIEVNQGTQEWAAYLTTMKEGSYDLGRMGWIADYPTIDNFIYPNFYSTADNNYSKYDNPEIDKAIDASRLIDDEDERKEALRKISAKIGDDMPLIPIYFYSHKYVGSKRLKKFYYSPQVAAAFSKAEIAK</sequence>
<dbReference type="PANTHER" id="PTHR30290">
    <property type="entry name" value="PERIPLASMIC BINDING COMPONENT OF ABC TRANSPORTER"/>
    <property type="match status" value="1"/>
</dbReference>
<comment type="similarity">
    <text evidence="2">Belongs to the bacterial solute-binding protein 5 family.</text>
</comment>
<feature type="chain" id="PRO_5003286770" evidence="5">
    <location>
        <begin position="31"/>
        <end position="560"/>
    </location>
</feature>
<evidence type="ECO:0000259" key="6">
    <source>
        <dbReference type="Pfam" id="PF00496"/>
    </source>
</evidence>